<protein>
    <recommendedName>
        <fullName evidence="6">Methyltransferase domain-containing protein</fullName>
    </recommendedName>
</protein>
<reference evidence="7 8" key="1">
    <citation type="journal article" date="2015" name="Plant Cell">
        <title>Oil accumulation by the oleaginous diatom Fistulifera solaris as revealed by the genome and transcriptome.</title>
        <authorList>
            <person name="Tanaka T."/>
            <person name="Maeda Y."/>
            <person name="Veluchamy A."/>
            <person name="Tanaka M."/>
            <person name="Abida H."/>
            <person name="Marechal E."/>
            <person name="Bowler C."/>
            <person name="Muto M."/>
            <person name="Sunaga Y."/>
            <person name="Tanaka M."/>
            <person name="Yoshino T."/>
            <person name="Taniguchi T."/>
            <person name="Fukuda Y."/>
            <person name="Nemoto M."/>
            <person name="Matsumoto M."/>
            <person name="Wong P.S."/>
            <person name="Aburatani S."/>
            <person name="Fujibuchi W."/>
        </authorList>
    </citation>
    <scope>NUCLEOTIDE SEQUENCE [LARGE SCALE GENOMIC DNA]</scope>
    <source>
        <strain evidence="7 8">JPCC DA0580</strain>
    </source>
</reference>
<dbReference type="Pfam" id="PF13649">
    <property type="entry name" value="Methyltransf_25"/>
    <property type="match status" value="1"/>
</dbReference>
<dbReference type="InParanoid" id="A0A1Z5JKT2"/>
<dbReference type="AlphaFoldDB" id="A0A1Z5JKT2"/>
<dbReference type="Gene3D" id="3.40.50.150">
    <property type="entry name" value="Vaccinia Virus protein VP39"/>
    <property type="match status" value="1"/>
</dbReference>
<dbReference type="InterPro" id="IPR041698">
    <property type="entry name" value="Methyltransf_25"/>
</dbReference>
<sequence length="337" mass="37912">MASCRIGTFVAGQVGLPFRRSSLLSRHRIHATKLANRPLSSRTATGSGLRRRRVYQSQIKEPIYGSFRKDDSFGNLSEPYQFKEDDLETYLQKASLSPWVPLPDAVARKVFDLAKVTSQDKHVDLGSGDGRVCFHALQFGVASSIGIDIDEGIVDAAKERLAKRHPAPENLAFLVADLLDDTEPAWKHVQEATIITMYFATEALELFRPLLERKLAGRRCKIITSGYEMPGWNSVMQEVVLGTQIHLYDWGNTEETGFDDDFLFHGPDILADKPKELADDHQKEKINGQTVIDRTGQQAIRGFNPGLFQTDEEEDDDEDSLWSESLDNESDKEVRDV</sequence>
<accession>A0A1Z5JKT2</accession>
<dbReference type="EMBL" id="BDSP01000080">
    <property type="protein sequence ID" value="GAX14388.1"/>
    <property type="molecule type" value="Genomic_DNA"/>
</dbReference>
<dbReference type="Proteomes" id="UP000198406">
    <property type="component" value="Unassembled WGS sequence"/>
</dbReference>
<evidence type="ECO:0000256" key="1">
    <source>
        <dbReference type="ARBA" id="ARBA00010633"/>
    </source>
</evidence>
<dbReference type="GO" id="GO:0005739">
    <property type="term" value="C:mitochondrion"/>
    <property type="evidence" value="ECO:0007669"/>
    <property type="project" value="TreeGrafter"/>
</dbReference>
<feature type="domain" description="Methyltransferase" evidence="6">
    <location>
        <begin position="123"/>
        <end position="185"/>
    </location>
</feature>
<evidence type="ECO:0000313" key="8">
    <source>
        <dbReference type="Proteomes" id="UP000198406"/>
    </source>
</evidence>
<evidence type="ECO:0000259" key="6">
    <source>
        <dbReference type="Pfam" id="PF13649"/>
    </source>
</evidence>
<dbReference type="InterPro" id="IPR029063">
    <property type="entry name" value="SAM-dependent_MTases_sf"/>
</dbReference>
<proteinExistence type="inferred from homology"/>
<dbReference type="PANTHER" id="PTHR13610">
    <property type="entry name" value="METHYLTRANSFERASE DOMAIN-CONTAINING PROTEIN"/>
    <property type="match status" value="1"/>
</dbReference>
<dbReference type="OrthoDB" id="66144at2759"/>
<keyword evidence="2" id="KW-0489">Methyltransferase</keyword>
<dbReference type="CDD" id="cd02440">
    <property type="entry name" value="AdoMet_MTases"/>
    <property type="match status" value="1"/>
</dbReference>
<dbReference type="PANTHER" id="PTHR13610:SF11">
    <property type="entry name" value="METHYLTRANSFERASE DOMAIN-CONTAINING PROTEIN"/>
    <property type="match status" value="1"/>
</dbReference>
<evidence type="ECO:0000256" key="4">
    <source>
        <dbReference type="ARBA" id="ARBA00022691"/>
    </source>
</evidence>
<comment type="similarity">
    <text evidence="1">Belongs to the ANT/ATPSC lysine N-methyltransferase family.</text>
</comment>
<evidence type="ECO:0000313" key="7">
    <source>
        <dbReference type="EMBL" id="GAX14388.1"/>
    </source>
</evidence>
<keyword evidence="4" id="KW-0949">S-adenosyl-L-methionine</keyword>
<evidence type="ECO:0000256" key="2">
    <source>
        <dbReference type="ARBA" id="ARBA00022603"/>
    </source>
</evidence>
<evidence type="ECO:0000256" key="3">
    <source>
        <dbReference type="ARBA" id="ARBA00022679"/>
    </source>
</evidence>
<keyword evidence="8" id="KW-1185">Reference proteome</keyword>
<organism evidence="7 8">
    <name type="scientific">Fistulifera solaris</name>
    <name type="common">Oleaginous diatom</name>
    <dbReference type="NCBI Taxonomy" id="1519565"/>
    <lineage>
        <taxon>Eukaryota</taxon>
        <taxon>Sar</taxon>
        <taxon>Stramenopiles</taxon>
        <taxon>Ochrophyta</taxon>
        <taxon>Bacillariophyta</taxon>
        <taxon>Bacillariophyceae</taxon>
        <taxon>Bacillariophycidae</taxon>
        <taxon>Naviculales</taxon>
        <taxon>Naviculaceae</taxon>
        <taxon>Fistulifera</taxon>
    </lineage>
</organism>
<comment type="caution">
    <text evidence="7">The sequence shown here is derived from an EMBL/GenBank/DDBJ whole genome shotgun (WGS) entry which is preliminary data.</text>
</comment>
<dbReference type="GO" id="GO:1905706">
    <property type="term" value="P:regulation of mitochondrial ATP synthesis coupled proton transport"/>
    <property type="evidence" value="ECO:0007669"/>
    <property type="project" value="TreeGrafter"/>
</dbReference>
<dbReference type="InterPro" id="IPR026170">
    <property type="entry name" value="FAM173A/B"/>
</dbReference>
<gene>
    <name evidence="7" type="ORF">FisN_11Hh154</name>
</gene>
<feature type="compositionally biased region" description="Acidic residues" evidence="5">
    <location>
        <begin position="310"/>
        <end position="328"/>
    </location>
</feature>
<feature type="region of interest" description="Disordered" evidence="5">
    <location>
        <begin position="294"/>
        <end position="337"/>
    </location>
</feature>
<evidence type="ECO:0000256" key="5">
    <source>
        <dbReference type="SAM" id="MobiDB-lite"/>
    </source>
</evidence>
<dbReference type="SUPFAM" id="SSF53335">
    <property type="entry name" value="S-adenosyl-L-methionine-dependent methyltransferases"/>
    <property type="match status" value="1"/>
</dbReference>
<keyword evidence="3" id="KW-0808">Transferase</keyword>
<name>A0A1Z5JKT2_FISSO</name>
<dbReference type="GO" id="GO:0032259">
    <property type="term" value="P:methylation"/>
    <property type="evidence" value="ECO:0007669"/>
    <property type="project" value="UniProtKB-KW"/>
</dbReference>
<dbReference type="GO" id="GO:0016279">
    <property type="term" value="F:protein-lysine N-methyltransferase activity"/>
    <property type="evidence" value="ECO:0007669"/>
    <property type="project" value="InterPro"/>
</dbReference>